<sequence length="43" mass="5255">NNWKTGTGIIELIELIWNDWSWKHWNWNDWNTETGIIGINKTR</sequence>
<organism evidence="1 2">
    <name type="scientific">Cetraspora pellucida</name>
    <dbReference type="NCBI Taxonomy" id="1433469"/>
    <lineage>
        <taxon>Eukaryota</taxon>
        <taxon>Fungi</taxon>
        <taxon>Fungi incertae sedis</taxon>
        <taxon>Mucoromycota</taxon>
        <taxon>Glomeromycotina</taxon>
        <taxon>Glomeromycetes</taxon>
        <taxon>Diversisporales</taxon>
        <taxon>Gigasporaceae</taxon>
        <taxon>Cetraspora</taxon>
    </lineage>
</organism>
<feature type="non-terminal residue" evidence="1">
    <location>
        <position position="1"/>
    </location>
</feature>
<protein>
    <submittedName>
        <fullName evidence="1">22002_t:CDS:1</fullName>
    </submittedName>
</protein>
<feature type="non-terminal residue" evidence="1">
    <location>
        <position position="43"/>
    </location>
</feature>
<dbReference type="Proteomes" id="UP000789759">
    <property type="component" value="Unassembled WGS sequence"/>
</dbReference>
<comment type="caution">
    <text evidence="1">The sequence shown here is derived from an EMBL/GenBank/DDBJ whole genome shotgun (WGS) entry which is preliminary data.</text>
</comment>
<keyword evidence="2" id="KW-1185">Reference proteome</keyword>
<name>A0A9N9PEV4_9GLOM</name>
<evidence type="ECO:0000313" key="1">
    <source>
        <dbReference type="EMBL" id="CAG8819185.1"/>
    </source>
</evidence>
<dbReference type="AlphaFoldDB" id="A0A9N9PEV4"/>
<accession>A0A9N9PEV4</accession>
<gene>
    <name evidence="1" type="ORF">CPELLU_LOCUS19509</name>
</gene>
<dbReference type="EMBL" id="CAJVQA010047663">
    <property type="protein sequence ID" value="CAG8819185.1"/>
    <property type="molecule type" value="Genomic_DNA"/>
</dbReference>
<proteinExistence type="predicted"/>
<reference evidence="1" key="1">
    <citation type="submission" date="2021-06" db="EMBL/GenBank/DDBJ databases">
        <authorList>
            <person name="Kallberg Y."/>
            <person name="Tangrot J."/>
            <person name="Rosling A."/>
        </authorList>
    </citation>
    <scope>NUCLEOTIDE SEQUENCE</scope>
    <source>
        <strain evidence="1">FL966</strain>
    </source>
</reference>
<evidence type="ECO:0000313" key="2">
    <source>
        <dbReference type="Proteomes" id="UP000789759"/>
    </source>
</evidence>